<evidence type="ECO:0000313" key="1">
    <source>
        <dbReference type="EMBL" id="MBW0515002.1"/>
    </source>
</evidence>
<keyword evidence="2" id="KW-1185">Reference proteome</keyword>
<dbReference type="InterPro" id="IPR036397">
    <property type="entry name" value="RNaseH_sf"/>
</dbReference>
<dbReference type="Gene3D" id="3.30.420.10">
    <property type="entry name" value="Ribonuclease H-like superfamily/Ribonuclease H"/>
    <property type="match status" value="1"/>
</dbReference>
<dbReference type="EMBL" id="AVOT02024383">
    <property type="protein sequence ID" value="MBW0515002.1"/>
    <property type="molecule type" value="Genomic_DNA"/>
</dbReference>
<dbReference type="SUPFAM" id="SSF53098">
    <property type="entry name" value="Ribonuclease H-like"/>
    <property type="match status" value="1"/>
</dbReference>
<sequence>MIKIQETSRPWEIFYMDWVTGLPPVGDISYSSLLVVVDRFSKTSIFLPSHHPQTDSLAEGMIQKLEDIVRNVFAYCLELKDCDGVTHYWCTLLASLELAYKASFHSSTNQTPAILEKGWNARLPQDSLRNIFFGINPTADSFTGMLEKARKNAVIFMED</sequence>
<accession>A0A9Q3E7G2</accession>
<dbReference type="Proteomes" id="UP000765509">
    <property type="component" value="Unassembled WGS sequence"/>
</dbReference>
<proteinExistence type="predicted"/>
<protein>
    <recommendedName>
        <fullName evidence="3">Integrase catalytic domain-containing protein</fullName>
    </recommendedName>
</protein>
<reference evidence="1" key="1">
    <citation type="submission" date="2021-03" db="EMBL/GenBank/DDBJ databases">
        <title>Draft genome sequence of rust myrtle Austropuccinia psidii MF-1, a brazilian biotype.</title>
        <authorList>
            <person name="Quecine M.C."/>
            <person name="Pachon D.M.R."/>
            <person name="Bonatelli M.L."/>
            <person name="Correr F.H."/>
            <person name="Franceschini L.M."/>
            <person name="Leite T.F."/>
            <person name="Margarido G.R.A."/>
            <person name="Almeida C.A."/>
            <person name="Ferrarezi J.A."/>
            <person name="Labate C.A."/>
        </authorList>
    </citation>
    <scope>NUCLEOTIDE SEQUENCE</scope>
    <source>
        <strain evidence="1">MF-1</strain>
    </source>
</reference>
<organism evidence="1 2">
    <name type="scientific">Austropuccinia psidii MF-1</name>
    <dbReference type="NCBI Taxonomy" id="1389203"/>
    <lineage>
        <taxon>Eukaryota</taxon>
        <taxon>Fungi</taxon>
        <taxon>Dikarya</taxon>
        <taxon>Basidiomycota</taxon>
        <taxon>Pucciniomycotina</taxon>
        <taxon>Pucciniomycetes</taxon>
        <taxon>Pucciniales</taxon>
        <taxon>Sphaerophragmiaceae</taxon>
        <taxon>Austropuccinia</taxon>
    </lineage>
</organism>
<dbReference type="InterPro" id="IPR012337">
    <property type="entry name" value="RNaseH-like_sf"/>
</dbReference>
<evidence type="ECO:0008006" key="3">
    <source>
        <dbReference type="Google" id="ProtNLM"/>
    </source>
</evidence>
<dbReference type="AlphaFoldDB" id="A0A9Q3E7G2"/>
<dbReference type="GO" id="GO:0003676">
    <property type="term" value="F:nucleic acid binding"/>
    <property type="evidence" value="ECO:0007669"/>
    <property type="project" value="InterPro"/>
</dbReference>
<evidence type="ECO:0000313" key="2">
    <source>
        <dbReference type="Proteomes" id="UP000765509"/>
    </source>
</evidence>
<name>A0A9Q3E7G2_9BASI</name>
<comment type="caution">
    <text evidence="1">The sequence shown here is derived from an EMBL/GenBank/DDBJ whole genome shotgun (WGS) entry which is preliminary data.</text>
</comment>
<gene>
    <name evidence="1" type="ORF">O181_054717</name>
</gene>